<feature type="domain" description="GHMP kinase N-terminal" evidence="10">
    <location>
        <begin position="63"/>
        <end position="137"/>
    </location>
</feature>
<dbReference type="InterPro" id="IPR020568">
    <property type="entry name" value="Ribosomal_Su5_D2-typ_SF"/>
</dbReference>
<feature type="active site" evidence="9">
    <location>
        <position position="8"/>
    </location>
</feature>
<feature type="active site" evidence="9">
    <location>
        <position position="132"/>
    </location>
</feature>
<evidence type="ECO:0000256" key="5">
    <source>
        <dbReference type="ARBA" id="ARBA00022741"/>
    </source>
</evidence>
<dbReference type="AlphaFoldDB" id="A0A1I3DJ62"/>
<sequence>MIAFANAKINIGLQVLSRREDGYHQLETVFYPLKMYDVLEVVEATDTRFIPSGIPIPGDAKDNLCLRAYRLLAEAYDLPPVCIYLHKTIPIGAGLGGGSADAAFLLTLLNDKFELGLAESQLLGYARRLGADCAFFIRNTPVLATGIGDVFEDIEVDLSGYHVVVVKPPVHVSTAEAYRAVTPDPASRQLKSAISHPVATWRDAIVNDFEAGIFAVHPVIATIKENLYQSGALFASMSGSGSAVYGLFNKSVQLTELEVDNKVFYIE</sequence>
<keyword evidence="9" id="KW-0414">Isoprene biosynthesis</keyword>
<comment type="catalytic activity">
    <reaction evidence="9">
        <text>4-CDP-2-C-methyl-D-erythritol + ATP = 4-CDP-2-C-methyl-D-erythritol 2-phosphate + ADP + H(+)</text>
        <dbReference type="Rhea" id="RHEA:18437"/>
        <dbReference type="ChEBI" id="CHEBI:15378"/>
        <dbReference type="ChEBI" id="CHEBI:30616"/>
        <dbReference type="ChEBI" id="CHEBI:57823"/>
        <dbReference type="ChEBI" id="CHEBI:57919"/>
        <dbReference type="ChEBI" id="CHEBI:456216"/>
        <dbReference type="EC" id="2.7.1.148"/>
    </reaction>
</comment>
<keyword evidence="13" id="KW-1185">Reference proteome</keyword>
<comment type="similarity">
    <text evidence="1 9">Belongs to the GHMP kinase family. IspE subfamily.</text>
</comment>
<dbReference type="InterPro" id="IPR006204">
    <property type="entry name" value="GHMP_kinase_N_dom"/>
</dbReference>
<dbReference type="GO" id="GO:0016114">
    <property type="term" value="P:terpenoid biosynthetic process"/>
    <property type="evidence" value="ECO:0007669"/>
    <property type="project" value="UniProtKB-UniRule"/>
</dbReference>
<evidence type="ECO:0000313" key="12">
    <source>
        <dbReference type="EMBL" id="SFH86802.1"/>
    </source>
</evidence>
<dbReference type="GO" id="GO:0019288">
    <property type="term" value="P:isopentenyl diphosphate biosynthetic process, methylerythritol 4-phosphate pathway"/>
    <property type="evidence" value="ECO:0007669"/>
    <property type="project" value="UniProtKB-UniRule"/>
</dbReference>
<keyword evidence="4 9" id="KW-0808">Transferase</keyword>
<dbReference type="RefSeq" id="WP_090623736.1">
    <property type="nucleotide sequence ID" value="NZ_FOQO01000001.1"/>
</dbReference>
<keyword evidence="6 9" id="KW-0418">Kinase</keyword>
<evidence type="ECO:0000256" key="3">
    <source>
        <dbReference type="ARBA" id="ARBA00017473"/>
    </source>
</evidence>
<dbReference type="InterPro" id="IPR013750">
    <property type="entry name" value="GHMP_kinase_C_dom"/>
</dbReference>
<feature type="binding site" evidence="9">
    <location>
        <begin position="90"/>
        <end position="100"/>
    </location>
    <ligand>
        <name>ATP</name>
        <dbReference type="ChEBI" id="CHEBI:30616"/>
    </ligand>
</feature>
<dbReference type="SUPFAM" id="SSF54211">
    <property type="entry name" value="Ribosomal protein S5 domain 2-like"/>
    <property type="match status" value="1"/>
</dbReference>
<keyword evidence="7 9" id="KW-0067">ATP-binding</keyword>
<dbReference type="HAMAP" id="MF_00061">
    <property type="entry name" value="IspE"/>
    <property type="match status" value="1"/>
</dbReference>
<feature type="domain" description="GHMP kinase C-terminal" evidence="11">
    <location>
        <begin position="202"/>
        <end position="250"/>
    </location>
</feature>
<evidence type="ECO:0000256" key="4">
    <source>
        <dbReference type="ARBA" id="ARBA00022679"/>
    </source>
</evidence>
<evidence type="ECO:0000256" key="6">
    <source>
        <dbReference type="ARBA" id="ARBA00022777"/>
    </source>
</evidence>
<evidence type="ECO:0000256" key="9">
    <source>
        <dbReference type="HAMAP-Rule" id="MF_00061"/>
    </source>
</evidence>
<dbReference type="OrthoDB" id="9809438at2"/>
<dbReference type="Gene3D" id="3.30.230.10">
    <property type="match status" value="1"/>
</dbReference>
<dbReference type="Pfam" id="PF08544">
    <property type="entry name" value="GHMP_kinases_C"/>
    <property type="match status" value="1"/>
</dbReference>
<evidence type="ECO:0000313" key="13">
    <source>
        <dbReference type="Proteomes" id="UP000198670"/>
    </source>
</evidence>
<protein>
    <recommendedName>
        <fullName evidence="3 9">4-diphosphocytidyl-2-C-methyl-D-erythritol kinase</fullName>
        <shortName evidence="9">CMK</shortName>
        <ecNumber evidence="2 9">2.7.1.148</ecNumber>
    </recommendedName>
    <alternativeName>
        <fullName evidence="8 9">4-(cytidine-5'-diphospho)-2-C-methyl-D-erythritol kinase</fullName>
    </alternativeName>
</protein>
<dbReference type="EMBL" id="FOQO01000001">
    <property type="protein sequence ID" value="SFH86802.1"/>
    <property type="molecule type" value="Genomic_DNA"/>
</dbReference>
<dbReference type="GO" id="GO:0050515">
    <property type="term" value="F:4-(cytidine 5'-diphospho)-2-C-methyl-D-erythritol kinase activity"/>
    <property type="evidence" value="ECO:0007669"/>
    <property type="project" value="UniProtKB-UniRule"/>
</dbReference>
<dbReference type="NCBIfam" id="TIGR00154">
    <property type="entry name" value="ispE"/>
    <property type="match status" value="1"/>
</dbReference>
<dbReference type="GO" id="GO:0005524">
    <property type="term" value="F:ATP binding"/>
    <property type="evidence" value="ECO:0007669"/>
    <property type="project" value="UniProtKB-UniRule"/>
</dbReference>
<dbReference type="Proteomes" id="UP000198670">
    <property type="component" value="Unassembled WGS sequence"/>
</dbReference>
<dbReference type="Gene3D" id="3.30.70.890">
    <property type="entry name" value="GHMP kinase, C-terminal domain"/>
    <property type="match status" value="1"/>
</dbReference>
<evidence type="ECO:0000259" key="10">
    <source>
        <dbReference type="Pfam" id="PF00288"/>
    </source>
</evidence>
<gene>
    <name evidence="9" type="primary">ispE</name>
    <name evidence="12" type="ORF">SAMN05444682_101496</name>
</gene>
<evidence type="ECO:0000256" key="2">
    <source>
        <dbReference type="ARBA" id="ARBA00012052"/>
    </source>
</evidence>
<accession>A0A1I3DJ62</accession>
<keyword evidence="5 9" id="KW-0547">Nucleotide-binding</keyword>
<organism evidence="12 13">
    <name type="scientific">Parapedobacter indicus</name>
    <dbReference type="NCBI Taxonomy" id="1477437"/>
    <lineage>
        <taxon>Bacteria</taxon>
        <taxon>Pseudomonadati</taxon>
        <taxon>Bacteroidota</taxon>
        <taxon>Sphingobacteriia</taxon>
        <taxon>Sphingobacteriales</taxon>
        <taxon>Sphingobacteriaceae</taxon>
        <taxon>Parapedobacter</taxon>
    </lineage>
</organism>
<dbReference type="Pfam" id="PF00288">
    <property type="entry name" value="GHMP_kinases_N"/>
    <property type="match status" value="1"/>
</dbReference>
<dbReference type="PANTHER" id="PTHR43527">
    <property type="entry name" value="4-DIPHOSPHOCYTIDYL-2-C-METHYL-D-ERYTHRITOL KINASE, CHLOROPLASTIC"/>
    <property type="match status" value="1"/>
</dbReference>
<comment type="pathway">
    <text evidence="9">Isoprenoid biosynthesis; isopentenyl diphosphate biosynthesis via DXP pathway; isopentenyl diphosphate from 1-deoxy-D-xylulose 5-phosphate: step 3/6.</text>
</comment>
<evidence type="ECO:0000256" key="1">
    <source>
        <dbReference type="ARBA" id="ARBA00009684"/>
    </source>
</evidence>
<proteinExistence type="inferred from homology"/>
<dbReference type="STRING" id="1477437.SAMN05444682_101496"/>
<dbReference type="InterPro" id="IPR014721">
    <property type="entry name" value="Ribsml_uS5_D2-typ_fold_subgr"/>
</dbReference>
<reference evidence="12 13" key="1">
    <citation type="submission" date="2016-10" db="EMBL/GenBank/DDBJ databases">
        <authorList>
            <person name="de Groot N.N."/>
        </authorList>
    </citation>
    <scope>NUCLEOTIDE SEQUENCE [LARGE SCALE GENOMIC DNA]</scope>
    <source>
        <strain evidence="12 13">RK1</strain>
    </source>
</reference>
<dbReference type="SUPFAM" id="SSF55060">
    <property type="entry name" value="GHMP Kinase, C-terminal domain"/>
    <property type="match status" value="1"/>
</dbReference>
<dbReference type="PANTHER" id="PTHR43527:SF2">
    <property type="entry name" value="4-DIPHOSPHOCYTIDYL-2-C-METHYL-D-ERYTHRITOL KINASE, CHLOROPLASTIC"/>
    <property type="match status" value="1"/>
</dbReference>
<dbReference type="EC" id="2.7.1.148" evidence="2 9"/>
<dbReference type="PIRSF" id="PIRSF010376">
    <property type="entry name" value="IspE"/>
    <property type="match status" value="1"/>
</dbReference>
<name>A0A1I3DJ62_9SPHI</name>
<evidence type="ECO:0000256" key="8">
    <source>
        <dbReference type="ARBA" id="ARBA00032554"/>
    </source>
</evidence>
<comment type="function">
    <text evidence="9">Catalyzes the phosphorylation of the position 2 hydroxy group of 4-diphosphocytidyl-2C-methyl-D-erythritol.</text>
</comment>
<dbReference type="UniPathway" id="UPA00056">
    <property type="reaction ID" value="UER00094"/>
</dbReference>
<evidence type="ECO:0000259" key="11">
    <source>
        <dbReference type="Pfam" id="PF08544"/>
    </source>
</evidence>
<dbReference type="InterPro" id="IPR004424">
    <property type="entry name" value="IspE"/>
</dbReference>
<dbReference type="InterPro" id="IPR036554">
    <property type="entry name" value="GHMP_kinase_C_sf"/>
</dbReference>
<evidence type="ECO:0000256" key="7">
    <source>
        <dbReference type="ARBA" id="ARBA00022840"/>
    </source>
</evidence>